<dbReference type="Gene3D" id="1.10.10.1890">
    <property type="entry name" value="Ska1 microtubule binding domain-like"/>
    <property type="match status" value="1"/>
</dbReference>
<reference evidence="5 6" key="1">
    <citation type="journal article" date="2024" name="bioRxiv">
        <title>A reference genome for Trichogramma kaykai: A tiny desert-dwelling parasitoid wasp with competing sex-ratio distorters.</title>
        <authorList>
            <person name="Culotta J."/>
            <person name="Lindsey A.R."/>
        </authorList>
    </citation>
    <scope>NUCLEOTIDE SEQUENCE [LARGE SCALE GENOMIC DNA]</scope>
    <source>
        <strain evidence="5 6">KSX58</strain>
    </source>
</reference>
<evidence type="ECO:0000256" key="3">
    <source>
        <dbReference type="ARBA" id="ARBA00047202"/>
    </source>
</evidence>
<feature type="region of interest" description="Disordered" evidence="4">
    <location>
        <begin position="100"/>
        <end position="139"/>
    </location>
</feature>
<evidence type="ECO:0000313" key="5">
    <source>
        <dbReference type="EMBL" id="KAL3400344.1"/>
    </source>
</evidence>
<protein>
    <recommendedName>
        <fullName evidence="2">SKA complex subunit 1</fullName>
    </recommendedName>
    <alternativeName>
        <fullName evidence="3">Spindle and kinetochore-associated protein 1</fullName>
    </alternativeName>
</protein>
<gene>
    <name evidence="5" type="ORF">TKK_006215</name>
</gene>
<name>A0ABD2X5C3_9HYME</name>
<evidence type="ECO:0000256" key="2">
    <source>
        <dbReference type="ARBA" id="ARBA00047182"/>
    </source>
</evidence>
<comment type="similarity">
    <text evidence="1">Belongs to the SKA1 family.</text>
</comment>
<organism evidence="5 6">
    <name type="scientific">Trichogramma kaykai</name>
    <dbReference type="NCBI Taxonomy" id="54128"/>
    <lineage>
        <taxon>Eukaryota</taxon>
        <taxon>Metazoa</taxon>
        <taxon>Ecdysozoa</taxon>
        <taxon>Arthropoda</taxon>
        <taxon>Hexapoda</taxon>
        <taxon>Insecta</taxon>
        <taxon>Pterygota</taxon>
        <taxon>Neoptera</taxon>
        <taxon>Endopterygota</taxon>
        <taxon>Hymenoptera</taxon>
        <taxon>Apocrita</taxon>
        <taxon>Proctotrupomorpha</taxon>
        <taxon>Chalcidoidea</taxon>
        <taxon>Trichogrammatidae</taxon>
        <taxon>Trichogramma</taxon>
    </lineage>
</organism>
<dbReference type="AlphaFoldDB" id="A0ABD2X5C3"/>
<dbReference type="InterPro" id="IPR042031">
    <property type="entry name" value="SKA1_MBD_sf"/>
</dbReference>
<sequence length="294" mass="33610">MAYQSLENLLTVQTQKLQDLETATDLIQSKSFIQEELVTAYGEVCSIARDIQDLKEDVKIMRVDNDRCKDLLNMLKSLDNQIRHMEQNIPLKIQEYVKSEIPTNNNTDDNSSKPKEKNGNASFNNTTFNNATFNGSDAQNANNTINTTATTAIKNCKKTLFNEPEIPQMISITPSEFSKLPKYIIGRHTIDTLNSLVSSINQIIKSKYSLIALGKNGSRKKGELDLYLHYKKEQMNLGPDEENTYFFTAEDYEKYIKARLDKTKLNLLIALRHCKKLREIRTTKTVNYALILPN</sequence>
<evidence type="ECO:0000256" key="4">
    <source>
        <dbReference type="SAM" id="MobiDB-lite"/>
    </source>
</evidence>
<keyword evidence="6" id="KW-1185">Reference proteome</keyword>
<dbReference type="Pfam" id="PF07160">
    <property type="entry name" value="SKA1"/>
    <property type="match status" value="1"/>
</dbReference>
<feature type="compositionally biased region" description="Low complexity" evidence="4">
    <location>
        <begin position="119"/>
        <end position="139"/>
    </location>
</feature>
<evidence type="ECO:0000256" key="1">
    <source>
        <dbReference type="ARBA" id="ARBA00006836"/>
    </source>
</evidence>
<dbReference type="Proteomes" id="UP001627154">
    <property type="component" value="Unassembled WGS sequence"/>
</dbReference>
<dbReference type="EMBL" id="JBJJXI010000051">
    <property type="protein sequence ID" value="KAL3400344.1"/>
    <property type="molecule type" value="Genomic_DNA"/>
</dbReference>
<comment type="caution">
    <text evidence="5">The sequence shown here is derived from an EMBL/GenBank/DDBJ whole genome shotgun (WGS) entry which is preliminary data.</text>
</comment>
<proteinExistence type="inferred from homology"/>
<evidence type="ECO:0000313" key="6">
    <source>
        <dbReference type="Proteomes" id="UP001627154"/>
    </source>
</evidence>
<accession>A0ABD2X5C3</accession>
<dbReference type="PANTHER" id="PTHR28573:SF1">
    <property type="entry name" value="SPINDLE AND KINETOCHORE-ASSOCIATED PROTEIN 1"/>
    <property type="match status" value="1"/>
</dbReference>
<dbReference type="InterPro" id="IPR009829">
    <property type="entry name" value="SKA1"/>
</dbReference>
<dbReference type="PANTHER" id="PTHR28573">
    <property type="entry name" value="SPINDLE AND KINETOCHORE-ASSOCIATED PROTEIN 1"/>
    <property type="match status" value="1"/>
</dbReference>